<organism evidence="1 2">
    <name type="scientific">Candidatus Ruthenibacterium merdavium</name>
    <dbReference type="NCBI Taxonomy" id="2838752"/>
    <lineage>
        <taxon>Bacteria</taxon>
        <taxon>Bacillati</taxon>
        <taxon>Bacillota</taxon>
        <taxon>Clostridia</taxon>
        <taxon>Eubacteriales</taxon>
        <taxon>Oscillospiraceae</taxon>
        <taxon>Ruthenibacterium</taxon>
    </lineage>
</organism>
<dbReference type="SUPFAM" id="SSF54427">
    <property type="entry name" value="NTF2-like"/>
    <property type="match status" value="1"/>
</dbReference>
<evidence type="ECO:0000313" key="1">
    <source>
        <dbReference type="EMBL" id="HJC72416.1"/>
    </source>
</evidence>
<reference evidence="1" key="1">
    <citation type="journal article" date="2021" name="PeerJ">
        <title>Extensive microbial diversity within the chicken gut microbiome revealed by metagenomics and culture.</title>
        <authorList>
            <person name="Gilroy R."/>
            <person name="Ravi A."/>
            <person name="Getino M."/>
            <person name="Pursley I."/>
            <person name="Horton D.L."/>
            <person name="Alikhan N.F."/>
            <person name="Baker D."/>
            <person name="Gharbi K."/>
            <person name="Hall N."/>
            <person name="Watson M."/>
            <person name="Adriaenssens E.M."/>
            <person name="Foster-Nyarko E."/>
            <person name="Jarju S."/>
            <person name="Secka A."/>
            <person name="Antonio M."/>
            <person name="Oren A."/>
            <person name="Chaudhuri R.R."/>
            <person name="La Ragione R."/>
            <person name="Hildebrand F."/>
            <person name="Pallen M.J."/>
        </authorList>
    </citation>
    <scope>NUCLEOTIDE SEQUENCE</scope>
    <source>
        <strain evidence="1">5933</strain>
    </source>
</reference>
<sequence>MDIVAYWKAALSQNADEMKAFFHEDAYVNWHNTNERFTRDEFIRANCEYPGSWNGEIERIETLANLIITAVHVYSYEDDISCHVTSFIKIKAGKIASIDEYWGDDAPAPQWRADMHIGTSIHKTKSL</sequence>
<name>A0A9D2TKH7_9FIRM</name>
<dbReference type="Gene3D" id="3.10.450.50">
    <property type="match status" value="1"/>
</dbReference>
<dbReference type="InterPro" id="IPR032710">
    <property type="entry name" value="NTF2-like_dom_sf"/>
</dbReference>
<comment type="caution">
    <text evidence="1">The sequence shown here is derived from an EMBL/GenBank/DDBJ whole genome shotgun (WGS) entry which is preliminary data.</text>
</comment>
<evidence type="ECO:0000313" key="2">
    <source>
        <dbReference type="Proteomes" id="UP000823918"/>
    </source>
</evidence>
<proteinExistence type="predicted"/>
<gene>
    <name evidence="1" type="ORF">H9698_06440</name>
</gene>
<dbReference type="EMBL" id="DWWA01000030">
    <property type="protein sequence ID" value="HJC72416.1"/>
    <property type="molecule type" value="Genomic_DNA"/>
</dbReference>
<dbReference type="Proteomes" id="UP000823918">
    <property type="component" value="Unassembled WGS sequence"/>
</dbReference>
<protein>
    <submittedName>
        <fullName evidence="1">Nuclear transport factor 2 family protein</fullName>
    </submittedName>
</protein>
<accession>A0A9D2TKH7</accession>
<dbReference type="AlphaFoldDB" id="A0A9D2TKH7"/>
<reference evidence="1" key="2">
    <citation type="submission" date="2021-04" db="EMBL/GenBank/DDBJ databases">
        <authorList>
            <person name="Gilroy R."/>
        </authorList>
    </citation>
    <scope>NUCLEOTIDE SEQUENCE</scope>
    <source>
        <strain evidence="1">5933</strain>
    </source>
</reference>